<dbReference type="PANTHER" id="PTHR14614:SF130">
    <property type="entry name" value="PROTEIN-LYSINE N-METHYLTRANSFERASE EEF2KMT"/>
    <property type="match status" value="1"/>
</dbReference>
<feature type="domain" description="FAM86 N-terminal" evidence="3">
    <location>
        <begin position="17"/>
        <end position="102"/>
    </location>
</feature>
<dbReference type="Gene3D" id="3.40.50.150">
    <property type="entry name" value="Vaccinia Virus protein VP39"/>
    <property type="match status" value="1"/>
</dbReference>
<dbReference type="InterPro" id="IPR019410">
    <property type="entry name" value="Methyltransf_16"/>
</dbReference>
<dbReference type="SUPFAM" id="SSF53335">
    <property type="entry name" value="S-adenosyl-L-methionine-dependent methyltransferases"/>
    <property type="match status" value="1"/>
</dbReference>
<dbReference type="Proteomes" id="UP000694888">
    <property type="component" value="Unplaced"/>
</dbReference>
<evidence type="ECO:0000313" key="5">
    <source>
        <dbReference type="RefSeq" id="XP_012938029.1"/>
    </source>
</evidence>
<name>A0ABM0ZZZ6_APLCA</name>
<dbReference type="InterPro" id="IPR029063">
    <property type="entry name" value="SAM-dependent_MTases_sf"/>
</dbReference>
<comment type="similarity">
    <text evidence="1">Belongs to the class I-like SAM-binding methyltransferase superfamily. EEF2KMT family.</text>
</comment>
<gene>
    <name evidence="5" type="primary">LOC101860097</name>
</gene>
<reference evidence="5" key="1">
    <citation type="submission" date="2025-08" db="UniProtKB">
        <authorList>
            <consortium name="RefSeq"/>
        </authorList>
    </citation>
    <scope>IDENTIFICATION</scope>
</reference>
<evidence type="ECO:0000256" key="1">
    <source>
        <dbReference type="ARBA" id="ARBA00005511"/>
    </source>
</evidence>
<evidence type="ECO:0000256" key="2">
    <source>
        <dbReference type="ARBA" id="ARBA00022679"/>
    </source>
</evidence>
<organism evidence="4 5">
    <name type="scientific">Aplysia californica</name>
    <name type="common">California sea hare</name>
    <dbReference type="NCBI Taxonomy" id="6500"/>
    <lineage>
        <taxon>Eukaryota</taxon>
        <taxon>Metazoa</taxon>
        <taxon>Spiralia</taxon>
        <taxon>Lophotrochozoa</taxon>
        <taxon>Mollusca</taxon>
        <taxon>Gastropoda</taxon>
        <taxon>Heterobranchia</taxon>
        <taxon>Euthyneura</taxon>
        <taxon>Tectipleura</taxon>
        <taxon>Aplysiida</taxon>
        <taxon>Aplysioidea</taxon>
        <taxon>Aplysiidae</taxon>
        <taxon>Aplysia</taxon>
    </lineage>
</organism>
<evidence type="ECO:0000313" key="4">
    <source>
        <dbReference type="Proteomes" id="UP000694888"/>
    </source>
</evidence>
<keyword evidence="2" id="KW-0808">Transferase</keyword>
<proteinExistence type="inferred from homology"/>
<accession>A0ABM0ZZZ6</accession>
<dbReference type="Pfam" id="PF14904">
    <property type="entry name" value="FAM86"/>
    <property type="match status" value="1"/>
</dbReference>
<dbReference type="Pfam" id="PF10294">
    <property type="entry name" value="Methyltransf_16"/>
    <property type="match status" value="2"/>
</dbReference>
<protein>
    <submittedName>
        <fullName evidence="5">Protein-lysine N-methyltransferase EEF2KMT</fullName>
    </submittedName>
</protein>
<keyword evidence="4" id="KW-1185">Reference proteome</keyword>
<dbReference type="RefSeq" id="XP_012938029.1">
    <property type="nucleotide sequence ID" value="XM_013082575.2"/>
</dbReference>
<dbReference type="InterPro" id="IPR029426">
    <property type="entry name" value="FAM86_N"/>
</dbReference>
<evidence type="ECO:0000259" key="3">
    <source>
        <dbReference type="Pfam" id="PF14904"/>
    </source>
</evidence>
<dbReference type="PANTHER" id="PTHR14614">
    <property type="entry name" value="HEPATOCELLULAR CARCINOMA-ASSOCIATED ANTIGEN"/>
    <property type="match status" value="1"/>
</dbReference>
<sequence length="420" mass="47024">MAAHSRDVEGFAQIDSLREISSQFFEMVPVRKLKWKDEEAALLASSPELQRHLLLATVKNPVCQSCPPALSYMRYFMKLLIHKLESEDADICDEMYEAYTDILSRQEDEDETLCYKTYKMPSGESVSLQESVHLVSQGTTGLSTWQAAQHLAEWVIENPQVFSNRSVVELGSGLGLTGIVTCRLCQPQSFTFTDCHSQVLYLLSRNIERNLSQPTLSTDGEASSDRDRKNLKKIRRQLSLSSDHGGGGGAEIACGSDHSVVSRDRIVLRESCGSEDEICSDTVELDVNPSHWDMDATHRLASLNKDKRVNICHLDWECVKTKLLDKLKADIILAADVVYDTSIIPALVFVLKSLLDTGPDSNRKPKAFIASTIRNEDTRDEFLVAMGSEGLKYSVVESPKHCLFYYDRSVPIEILQVSAH</sequence>
<dbReference type="GeneID" id="101860097"/>